<feature type="transmembrane region" description="Helical" evidence="1">
    <location>
        <begin position="52"/>
        <end position="74"/>
    </location>
</feature>
<feature type="transmembrane region" description="Helical" evidence="1">
    <location>
        <begin position="208"/>
        <end position="234"/>
    </location>
</feature>
<keyword evidence="1" id="KW-0812">Transmembrane</keyword>
<sequence length="236" mass="26106">MAAQVLVIAKKLQKQQKTGKIIRNFIKRRPRLLITLGLGTVAALALPGTTPLVTRALCGWNVGVWLYLISMGWLMMRADKQAVRRMAQQEDESAVAVLVILSLSATISLLAIIHELSGMAGLSSEVRIMKYLFAASTVLGSWALLGIVFCFHYALLFYNSPEKKRALHFPDDEEMPDFWDFLYFSFTIAVAAQTSDVCVMNRQVRKTVLAQSVLSFFFNVAVVGFSINIAAALVGN</sequence>
<keyword evidence="1" id="KW-1133">Transmembrane helix</keyword>
<accession>A0ABR6ZU59</accession>
<dbReference type="Pfam" id="PF07077">
    <property type="entry name" value="DUF1345"/>
    <property type="match status" value="1"/>
</dbReference>
<evidence type="ECO:0000313" key="3">
    <source>
        <dbReference type="Proteomes" id="UP000650424"/>
    </source>
</evidence>
<dbReference type="InterPro" id="IPR009781">
    <property type="entry name" value="DUF1345"/>
</dbReference>
<protein>
    <submittedName>
        <fullName evidence="2">DUF1345 domain-containing protein</fullName>
    </submittedName>
</protein>
<name>A0ABR6ZU59_9BURK</name>
<keyword evidence="1" id="KW-0472">Membrane</keyword>
<reference evidence="2 3" key="1">
    <citation type="submission" date="2020-08" db="EMBL/GenBank/DDBJ databases">
        <title>Novel species isolated from subtropical streams in China.</title>
        <authorList>
            <person name="Lu H."/>
        </authorList>
    </citation>
    <scope>NUCLEOTIDE SEQUENCE [LARGE SCALE GENOMIC DNA]</scope>
    <source>
        <strain evidence="2 3">CY18W</strain>
    </source>
</reference>
<evidence type="ECO:0000313" key="2">
    <source>
        <dbReference type="EMBL" id="MBC3919422.1"/>
    </source>
</evidence>
<feature type="transmembrane region" description="Helical" evidence="1">
    <location>
        <begin position="133"/>
        <end position="158"/>
    </location>
</feature>
<feature type="transmembrane region" description="Helical" evidence="1">
    <location>
        <begin position="94"/>
        <end position="113"/>
    </location>
</feature>
<dbReference type="Proteomes" id="UP000650424">
    <property type="component" value="Unassembled WGS sequence"/>
</dbReference>
<keyword evidence="3" id="KW-1185">Reference proteome</keyword>
<comment type="caution">
    <text evidence="2">The sequence shown here is derived from an EMBL/GenBank/DDBJ whole genome shotgun (WGS) entry which is preliminary data.</text>
</comment>
<proteinExistence type="predicted"/>
<evidence type="ECO:0000256" key="1">
    <source>
        <dbReference type="SAM" id="Phobius"/>
    </source>
</evidence>
<dbReference type="EMBL" id="JACOGF010000009">
    <property type="protein sequence ID" value="MBC3919422.1"/>
    <property type="molecule type" value="Genomic_DNA"/>
</dbReference>
<gene>
    <name evidence="2" type="ORF">H8L32_18165</name>
</gene>
<feature type="transmembrane region" description="Helical" evidence="1">
    <location>
        <begin position="30"/>
        <end position="46"/>
    </location>
</feature>
<organism evidence="2 3">
    <name type="scientific">Undibacterium hunanense</name>
    <dbReference type="NCBI Taxonomy" id="2762292"/>
    <lineage>
        <taxon>Bacteria</taxon>
        <taxon>Pseudomonadati</taxon>
        <taxon>Pseudomonadota</taxon>
        <taxon>Betaproteobacteria</taxon>
        <taxon>Burkholderiales</taxon>
        <taxon>Oxalobacteraceae</taxon>
        <taxon>Undibacterium</taxon>
    </lineage>
</organism>